<organism evidence="1 2">
    <name type="scientific">Variibacter gotjawalensis</name>
    <dbReference type="NCBI Taxonomy" id="1333996"/>
    <lineage>
        <taxon>Bacteria</taxon>
        <taxon>Pseudomonadati</taxon>
        <taxon>Pseudomonadota</taxon>
        <taxon>Alphaproteobacteria</taxon>
        <taxon>Hyphomicrobiales</taxon>
        <taxon>Nitrobacteraceae</taxon>
        <taxon>Variibacter</taxon>
    </lineage>
</organism>
<sequence length="236" mass="25290">MTWLIVARDIESGLFGIAVSTCAFAVGGWVPHAAGDAGAVATQSYTNPLYGVHGLAMMRAGESAENTLRALTAADDNRDYRQVHAMDRVGTFAAYTGASCVAWCGHLIREHFSVAGNMLVGPQVIEETASVYEAQAALPFPRRLLAALLAGEVAGGDKRGKQSAALLIQDGEEYTALSLRVDDHADPIAELNRLEAKSRERYVHYRKCMPTRAQPSGLRAGEEMERAIAKSIAAQS</sequence>
<dbReference type="InterPro" id="IPR010430">
    <property type="entry name" value="DUF1028"/>
</dbReference>
<dbReference type="Pfam" id="PF06267">
    <property type="entry name" value="DUF1028"/>
    <property type="match status" value="1"/>
</dbReference>
<gene>
    <name evidence="1" type="ORF">GJW-30_1_03871</name>
</gene>
<dbReference type="PANTHER" id="PTHR39328">
    <property type="entry name" value="BLL2871 PROTEIN"/>
    <property type="match status" value="1"/>
</dbReference>
<dbReference type="SUPFAM" id="SSF56235">
    <property type="entry name" value="N-terminal nucleophile aminohydrolases (Ntn hydrolases)"/>
    <property type="match status" value="1"/>
</dbReference>
<accession>A0A0S3PZH1</accession>
<dbReference type="InterPro" id="IPR029055">
    <property type="entry name" value="Ntn_hydrolases_N"/>
</dbReference>
<dbReference type="AlphaFoldDB" id="A0A0S3PZH1"/>
<proteinExistence type="predicted"/>
<evidence type="ECO:0008006" key="3">
    <source>
        <dbReference type="Google" id="ProtNLM"/>
    </source>
</evidence>
<evidence type="ECO:0000313" key="1">
    <source>
        <dbReference type="EMBL" id="BAT61314.1"/>
    </source>
</evidence>
<dbReference type="Gene3D" id="3.60.20.10">
    <property type="entry name" value="Glutamine Phosphoribosylpyrophosphate, subunit 1, domain 1"/>
    <property type="match status" value="1"/>
</dbReference>
<dbReference type="RefSeq" id="WP_096358027.1">
    <property type="nucleotide sequence ID" value="NZ_AP014946.1"/>
</dbReference>
<dbReference type="KEGG" id="vgo:GJW-30_1_03871"/>
<keyword evidence="2" id="KW-1185">Reference proteome</keyword>
<dbReference type="Proteomes" id="UP000236884">
    <property type="component" value="Chromosome"/>
</dbReference>
<dbReference type="OrthoDB" id="9790012at2"/>
<evidence type="ECO:0000313" key="2">
    <source>
        <dbReference type="Proteomes" id="UP000236884"/>
    </source>
</evidence>
<reference evidence="1 2" key="1">
    <citation type="submission" date="2015-08" db="EMBL/GenBank/DDBJ databases">
        <title>Investigation of the bacterial diversity of lava forest soil.</title>
        <authorList>
            <person name="Lee J.S."/>
        </authorList>
    </citation>
    <scope>NUCLEOTIDE SEQUENCE [LARGE SCALE GENOMIC DNA]</scope>
    <source>
        <strain evidence="1 2">GJW-30</strain>
    </source>
</reference>
<protein>
    <recommendedName>
        <fullName evidence="3">DUF1028 domain-containing protein</fullName>
    </recommendedName>
</protein>
<name>A0A0S3PZH1_9BRAD</name>
<dbReference type="PANTHER" id="PTHR39328:SF1">
    <property type="entry name" value="BLL2871 PROTEIN"/>
    <property type="match status" value="1"/>
</dbReference>
<dbReference type="EMBL" id="AP014946">
    <property type="protein sequence ID" value="BAT61314.1"/>
    <property type="molecule type" value="Genomic_DNA"/>
</dbReference>